<dbReference type="SUPFAM" id="SSF57667">
    <property type="entry name" value="beta-beta-alpha zinc fingers"/>
    <property type="match status" value="1"/>
</dbReference>
<evidence type="ECO:0000256" key="4">
    <source>
        <dbReference type="ARBA" id="ARBA00022771"/>
    </source>
</evidence>
<dbReference type="GO" id="GO:0006950">
    <property type="term" value="P:response to stress"/>
    <property type="evidence" value="ECO:0007669"/>
    <property type="project" value="TreeGrafter"/>
</dbReference>
<evidence type="ECO:0000256" key="3">
    <source>
        <dbReference type="ARBA" id="ARBA00022737"/>
    </source>
</evidence>
<feature type="domain" description="C2H2-type" evidence="10">
    <location>
        <begin position="39"/>
        <end position="66"/>
    </location>
</feature>
<dbReference type="EMBL" id="JAYMYQ010000006">
    <property type="protein sequence ID" value="KAK7324990.1"/>
    <property type="molecule type" value="Genomic_DNA"/>
</dbReference>
<protein>
    <recommendedName>
        <fullName evidence="10">C2H2-type domain-containing protein</fullName>
    </recommendedName>
</protein>
<comment type="caution">
    <text evidence="11">The sequence shown here is derived from an EMBL/GenBank/DDBJ whole genome shotgun (WGS) entry which is preliminary data.</text>
</comment>
<evidence type="ECO:0000256" key="5">
    <source>
        <dbReference type="ARBA" id="ARBA00022833"/>
    </source>
</evidence>
<keyword evidence="6" id="KW-0805">Transcription regulation</keyword>
<dbReference type="Gene3D" id="3.30.160.60">
    <property type="entry name" value="Classic Zinc Finger"/>
    <property type="match status" value="1"/>
</dbReference>
<dbReference type="GO" id="GO:0008270">
    <property type="term" value="F:zinc ion binding"/>
    <property type="evidence" value="ECO:0007669"/>
    <property type="project" value="UniProtKB-KW"/>
</dbReference>
<dbReference type="SMART" id="SM00355">
    <property type="entry name" value="ZnF_C2H2"/>
    <property type="match status" value="2"/>
</dbReference>
<accession>A0AAN9KW35</accession>
<dbReference type="InterPro" id="IPR013087">
    <property type="entry name" value="Znf_C2H2_type"/>
</dbReference>
<keyword evidence="4 9" id="KW-0863">Zinc-finger</keyword>
<evidence type="ECO:0000256" key="8">
    <source>
        <dbReference type="ARBA" id="ARBA00023242"/>
    </source>
</evidence>
<name>A0AAN9KW35_CANGL</name>
<evidence type="ECO:0000259" key="10">
    <source>
        <dbReference type="PROSITE" id="PS50157"/>
    </source>
</evidence>
<gene>
    <name evidence="11" type="ORF">VNO77_28993</name>
</gene>
<dbReference type="PROSITE" id="PS50157">
    <property type="entry name" value="ZINC_FINGER_C2H2_2"/>
    <property type="match status" value="1"/>
</dbReference>
<evidence type="ECO:0000256" key="7">
    <source>
        <dbReference type="ARBA" id="ARBA00023163"/>
    </source>
</evidence>
<keyword evidence="2" id="KW-0479">Metal-binding</keyword>
<dbReference type="PANTHER" id="PTHR26374:SF460">
    <property type="entry name" value="TYPE ZINC FINGER TRANSCRIPTION FACTOR FAMILY PROTEIN, PUTATIVE-RELATED"/>
    <property type="match status" value="1"/>
</dbReference>
<keyword evidence="3" id="KW-0677">Repeat</keyword>
<comment type="subcellular location">
    <subcellularLocation>
        <location evidence="1">Nucleus</location>
    </subcellularLocation>
</comment>
<dbReference type="Pfam" id="PF13912">
    <property type="entry name" value="zf-C2H2_6"/>
    <property type="match status" value="2"/>
</dbReference>
<keyword evidence="5" id="KW-0862">Zinc</keyword>
<dbReference type="GO" id="GO:0010200">
    <property type="term" value="P:response to chitin"/>
    <property type="evidence" value="ECO:0007669"/>
    <property type="project" value="TreeGrafter"/>
</dbReference>
<keyword evidence="12" id="KW-1185">Reference proteome</keyword>
<dbReference type="Proteomes" id="UP001367508">
    <property type="component" value="Unassembled WGS sequence"/>
</dbReference>
<dbReference type="InterPro" id="IPR036236">
    <property type="entry name" value="Znf_C2H2_sf"/>
</dbReference>
<dbReference type="GO" id="GO:0005634">
    <property type="term" value="C:nucleus"/>
    <property type="evidence" value="ECO:0007669"/>
    <property type="project" value="UniProtKB-SubCell"/>
</dbReference>
<dbReference type="PROSITE" id="PS00028">
    <property type="entry name" value="ZINC_FINGER_C2H2_1"/>
    <property type="match status" value="2"/>
</dbReference>
<sequence length="179" mass="20014">MKREREEEGDLNMANCLMLLTKVGESKSKSSEDNNIGEFKCKTCNRRFSSFQALGGHRASHKKPKLTVMDLSCHHDKSSSPIMKPRMHPCPICGLEFAIGQALGGHMRKHRTAINDGLLSRKNSLPILKKSNDAKRLNLCLDLNLPPLENGLKLDLRTPTPLGNDLKLDLRTPVLDCFI</sequence>
<evidence type="ECO:0000256" key="9">
    <source>
        <dbReference type="PROSITE-ProRule" id="PRU00042"/>
    </source>
</evidence>
<dbReference type="PANTHER" id="PTHR26374">
    <property type="entry name" value="ZINC FINGER PROTEIN ZAT5"/>
    <property type="match status" value="1"/>
</dbReference>
<reference evidence="11 12" key="1">
    <citation type="submission" date="2024-01" db="EMBL/GenBank/DDBJ databases">
        <title>The genomes of 5 underutilized Papilionoideae crops provide insights into root nodulation and disease resistanc.</title>
        <authorList>
            <person name="Jiang F."/>
        </authorList>
    </citation>
    <scope>NUCLEOTIDE SEQUENCE [LARGE SCALE GENOMIC DNA]</scope>
    <source>
        <strain evidence="11">LVBAO_FW01</strain>
        <tissue evidence="11">Leaves</tissue>
    </source>
</reference>
<dbReference type="AlphaFoldDB" id="A0AAN9KW35"/>
<evidence type="ECO:0000313" key="11">
    <source>
        <dbReference type="EMBL" id="KAK7324990.1"/>
    </source>
</evidence>
<evidence type="ECO:0000256" key="2">
    <source>
        <dbReference type="ARBA" id="ARBA00022723"/>
    </source>
</evidence>
<keyword evidence="8" id="KW-0539">Nucleus</keyword>
<organism evidence="11 12">
    <name type="scientific">Canavalia gladiata</name>
    <name type="common">Sword bean</name>
    <name type="synonym">Dolichos gladiatus</name>
    <dbReference type="NCBI Taxonomy" id="3824"/>
    <lineage>
        <taxon>Eukaryota</taxon>
        <taxon>Viridiplantae</taxon>
        <taxon>Streptophyta</taxon>
        <taxon>Embryophyta</taxon>
        <taxon>Tracheophyta</taxon>
        <taxon>Spermatophyta</taxon>
        <taxon>Magnoliopsida</taxon>
        <taxon>eudicotyledons</taxon>
        <taxon>Gunneridae</taxon>
        <taxon>Pentapetalae</taxon>
        <taxon>rosids</taxon>
        <taxon>fabids</taxon>
        <taxon>Fabales</taxon>
        <taxon>Fabaceae</taxon>
        <taxon>Papilionoideae</taxon>
        <taxon>50 kb inversion clade</taxon>
        <taxon>NPAAA clade</taxon>
        <taxon>indigoferoid/millettioid clade</taxon>
        <taxon>Phaseoleae</taxon>
        <taxon>Canavalia</taxon>
    </lineage>
</organism>
<proteinExistence type="predicted"/>
<evidence type="ECO:0000256" key="6">
    <source>
        <dbReference type="ARBA" id="ARBA00023015"/>
    </source>
</evidence>
<evidence type="ECO:0000313" key="12">
    <source>
        <dbReference type="Proteomes" id="UP001367508"/>
    </source>
</evidence>
<evidence type="ECO:0000256" key="1">
    <source>
        <dbReference type="ARBA" id="ARBA00004123"/>
    </source>
</evidence>
<keyword evidence="7" id="KW-0804">Transcription</keyword>